<name>A0A2P8D7W2_9BACT</name>
<organism evidence="1 2">
    <name type="scientific">Taibaiella chishuiensis</name>
    <dbReference type="NCBI Taxonomy" id="1434707"/>
    <lineage>
        <taxon>Bacteria</taxon>
        <taxon>Pseudomonadati</taxon>
        <taxon>Bacteroidota</taxon>
        <taxon>Chitinophagia</taxon>
        <taxon>Chitinophagales</taxon>
        <taxon>Chitinophagaceae</taxon>
        <taxon>Taibaiella</taxon>
    </lineage>
</organism>
<gene>
    <name evidence="1" type="ORF">B0I18_102268</name>
</gene>
<keyword evidence="2" id="KW-1185">Reference proteome</keyword>
<sequence length="145" mass="16536">MEKLEFKIRIEASREKIWDVLWGDSTYPQWTAPFSEGSRAEGDWSKGSKVSFLNADDEGMIATVVENIPNEQMSIRHIGMVNKGVVDYDSAATQAWSGAMEEYWLTTIADQSELTVKTDITEEYKDYFTRAWPKALEVVKTLAEQ</sequence>
<evidence type="ECO:0008006" key="3">
    <source>
        <dbReference type="Google" id="ProtNLM"/>
    </source>
</evidence>
<dbReference type="AlphaFoldDB" id="A0A2P8D7W2"/>
<comment type="caution">
    <text evidence="1">The sequence shown here is derived from an EMBL/GenBank/DDBJ whole genome shotgun (WGS) entry which is preliminary data.</text>
</comment>
<dbReference type="SUPFAM" id="SSF55961">
    <property type="entry name" value="Bet v1-like"/>
    <property type="match status" value="1"/>
</dbReference>
<proteinExistence type="predicted"/>
<reference evidence="1 2" key="1">
    <citation type="submission" date="2018-03" db="EMBL/GenBank/DDBJ databases">
        <title>Genomic Encyclopedia of Type Strains, Phase III (KMG-III): the genomes of soil and plant-associated and newly described type strains.</title>
        <authorList>
            <person name="Whitman W."/>
        </authorList>
    </citation>
    <scope>NUCLEOTIDE SEQUENCE [LARGE SCALE GENOMIC DNA]</scope>
    <source>
        <strain evidence="1 2">CGMCC 1.12700</strain>
    </source>
</reference>
<evidence type="ECO:0000313" key="2">
    <source>
        <dbReference type="Proteomes" id="UP000240572"/>
    </source>
</evidence>
<dbReference type="OrthoDB" id="2355173at2"/>
<dbReference type="Proteomes" id="UP000240572">
    <property type="component" value="Unassembled WGS sequence"/>
</dbReference>
<dbReference type="InterPro" id="IPR023393">
    <property type="entry name" value="START-like_dom_sf"/>
</dbReference>
<dbReference type="Gene3D" id="3.30.530.20">
    <property type="match status" value="1"/>
</dbReference>
<dbReference type="EMBL" id="PYGD01000002">
    <property type="protein sequence ID" value="PSK93298.1"/>
    <property type="molecule type" value="Genomic_DNA"/>
</dbReference>
<protein>
    <recommendedName>
        <fullName evidence="3">Activator of Hsp90 ATPase-like protein</fullName>
    </recommendedName>
</protein>
<accession>A0A2P8D7W2</accession>
<dbReference type="RefSeq" id="WP_106522313.1">
    <property type="nucleotide sequence ID" value="NZ_PYGD01000002.1"/>
</dbReference>
<evidence type="ECO:0000313" key="1">
    <source>
        <dbReference type="EMBL" id="PSK93298.1"/>
    </source>
</evidence>